<dbReference type="OrthoDB" id="5562606at2759"/>
<protein>
    <submittedName>
        <fullName evidence="2">Uncharacterized protein</fullName>
    </submittedName>
</protein>
<dbReference type="EMBL" id="JANBTX010000040">
    <property type="protein sequence ID" value="KAJ2688704.1"/>
    <property type="molecule type" value="Genomic_DNA"/>
</dbReference>
<feature type="region of interest" description="Disordered" evidence="1">
    <location>
        <begin position="225"/>
        <end position="263"/>
    </location>
</feature>
<evidence type="ECO:0000256" key="1">
    <source>
        <dbReference type="SAM" id="MobiDB-lite"/>
    </source>
</evidence>
<feature type="compositionally biased region" description="Polar residues" evidence="1">
    <location>
        <begin position="234"/>
        <end position="247"/>
    </location>
</feature>
<feature type="compositionally biased region" description="Basic and acidic residues" evidence="1">
    <location>
        <begin position="249"/>
        <end position="263"/>
    </location>
</feature>
<dbReference type="AlphaFoldDB" id="A0A9W8GLB7"/>
<dbReference type="Proteomes" id="UP001151516">
    <property type="component" value="Unassembled WGS sequence"/>
</dbReference>
<accession>A0A9W8GLB7</accession>
<evidence type="ECO:0000313" key="3">
    <source>
        <dbReference type="Proteomes" id="UP001151516"/>
    </source>
</evidence>
<organism evidence="2 3">
    <name type="scientific">Coemansia spiralis</name>
    <dbReference type="NCBI Taxonomy" id="417178"/>
    <lineage>
        <taxon>Eukaryota</taxon>
        <taxon>Fungi</taxon>
        <taxon>Fungi incertae sedis</taxon>
        <taxon>Zoopagomycota</taxon>
        <taxon>Kickxellomycotina</taxon>
        <taxon>Kickxellomycetes</taxon>
        <taxon>Kickxellales</taxon>
        <taxon>Kickxellaceae</taxon>
        <taxon>Coemansia</taxon>
    </lineage>
</organism>
<keyword evidence="3" id="KW-1185">Reference proteome</keyword>
<gene>
    <name evidence="2" type="ORF">IWW39_002009</name>
</gene>
<comment type="caution">
    <text evidence="2">The sequence shown here is derived from an EMBL/GenBank/DDBJ whole genome shotgun (WGS) entry which is preliminary data.</text>
</comment>
<reference evidence="2" key="1">
    <citation type="submission" date="2022-07" db="EMBL/GenBank/DDBJ databases">
        <title>Phylogenomic reconstructions and comparative analyses of Kickxellomycotina fungi.</title>
        <authorList>
            <person name="Reynolds N.K."/>
            <person name="Stajich J.E."/>
            <person name="Barry K."/>
            <person name="Grigoriev I.V."/>
            <person name="Crous P."/>
            <person name="Smith M.E."/>
        </authorList>
    </citation>
    <scope>NUCLEOTIDE SEQUENCE</scope>
    <source>
        <strain evidence="2">CBS 109367</strain>
    </source>
</reference>
<sequence length="263" mass="29052">MSIPSDSSRSNDEHNSTNLWNLGPHLAHELWLDTLGLPDLSPLLHLAFRPDRELRSIRGTMVTPPYARILGGLGLFDPLPGLPGLPLVERGPNRSTFPVVSYSASYPAGRASADRSDREPTLAEVMARDSSRIVNSVGEAFGETTRWAVGNLFGQVRDAMDFIESRVHHDTPGINRRPEKASDPMSFYRALKSDLMSNLDDVFPEPTDDERAFCRSYQISMRTMPDGSVETRKTVQSSDGTTSTTVTLHHPDAEKDGKVTPVH</sequence>
<proteinExistence type="predicted"/>
<evidence type="ECO:0000313" key="2">
    <source>
        <dbReference type="EMBL" id="KAJ2688704.1"/>
    </source>
</evidence>
<name>A0A9W8GLB7_9FUNG</name>